<evidence type="ECO:0000256" key="1">
    <source>
        <dbReference type="ARBA" id="ARBA00004123"/>
    </source>
</evidence>
<dbReference type="AlphaFoldDB" id="A0A0F8CZC4"/>
<dbReference type="Pfam" id="PF08216">
    <property type="entry name" value="CTNNBL"/>
    <property type="match status" value="1"/>
</dbReference>
<dbReference type="SMART" id="SM01156">
    <property type="entry name" value="DUF1716"/>
    <property type="match status" value="1"/>
</dbReference>
<organism evidence="8 9">
    <name type="scientific">Ceratocystis fimbriata f. sp. platani</name>
    <dbReference type="NCBI Taxonomy" id="88771"/>
    <lineage>
        <taxon>Eukaryota</taxon>
        <taxon>Fungi</taxon>
        <taxon>Dikarya</taxon>
        <taxon>Ascomycota</taxon>
        <taxon>Pezizomycotina</taxon>
        <taxon>Sordariomycetes</taxon>
        <taxon>Hypocreomycetidae</taxon>
        <taxon>Microascales</taxon>
        <taxon>Ceratocystidaceae</taxon>
        <taxon>Ceratocystis</taxon>
    </lineage>
</organism>
<dbReference type="EMBL" id="LBBL01000067">
    <property type="protein sequence ID" value="KKF95987.1"/>
    <property type="molecule type" value="Genomic_DNA"/>
</dbReference>
<evidence type="ECO:0000256" key="6">
    <source>
        <dbReference type="SAM" id="MobiDB-lite"/>
    </source>
</evidence>
<dbReference type="PANTHER" id="PTHR14978:SF0">
    <property type="entry name" value="BETA-CATENIN-LIKE PROTEIN 1"/>
    <property type="match status" value="1"/>
</dbReference>
<dbReference type="GO" id="GO:0005681">
    <property type="term" value="C:spliceosomal complex"/>
    <property type="evidence" value="ECO:0007669"/>
    <property type="project" value="TreeGrafter"/>
</dbReference>
<name>A0A0F8CZC4_CERFI</name>
<reference evidence="8 9" key="1">
    <citation type="submission" date="2015-04" db="EMBL/GenBank/DDBJ databases">
        <title>Genome sequence of Ceratocystis platani, a major pathogen of plane trees.</title>
        <authorList>
            <person name="Belbahri L."/>
        </authorList>
    </citation>
    <scope>NUCLEOTIDE SEQUENCE [LARGE SCALE GENOMIC DNA]</scope>
    <source>
        <strain evidence="8 9">CFO</strain>
    </source>
</reference>
<keyword evidence="3" id="KW-0677">Repeat</keyword>
<proteinExistence type="predicted"/>
<comment type="caution">
    <text evidence="8">The sequence shown here is derived from an EMBL/GenBank/DDBJ whole genome shotgun (WGS) entry which is preliminary data.</text>
</comment>
<feature type="compositionally biased region" description="Acidic residues" evidence="6">
    <location>
        <begin position="59"/>
        <end position="77"/>
    </location>
</feature>
<feature type="domain" description="Beta-catenin-like protein 1 N-terminal" evidence="7">
    <location>
        <begin position="86"/>
        <end position="191"/>
    </location>
</feature>
<dbReference type="SUPFAM" id="SSF48371">
    <property type="entry name" value="ARM repeat"/>
    <property type="match status" value="1"/>
</dbReference>
<evidence type="ECO:0000313" key="9">
    <source>
        <dbReference type="Proteomes" id="UP000034841"/>
    </source>
</evidence>
<dbReference type="InterPro" id="IPR013180">
    <property type="entry name" value="CTNNBL1_N"/>
</dbReference>
<sequence length="585" mass="64213">MASIDEIFNGAKTSGSKRKNEAIRDPNEIYKAARTGNTTPRHSQADDNDVEAGPALPPGDDEDIGPAIPEDDDDDEEGRFFGGGISKNEQEVLDYVQGDDAPVENIDEPWLRRKVIALEKHINKNAELRARFEGEPQKFISSEADLDADIKALSILAEYPALYTELAKMGSVASLVGLLAHENTDIAIDVLQLLGELTDDEVEATEDQWDALVTPMLDADFLELLQSNLVRFNEDDEADSSGVYHGLWILENLCSGRSTIGERVATHKPLVTYLLTRASKAEPTGVSQNTQYCTEVLAILAQSSKKACTSLVSLNAIDTVLQLVAPYRRKDPAKGSAEEEYLGNLFEILVCLVDGDAGKAKFLEAEGVELCILLISDSKKAKTPALRLLDHATDNKADFKSTTTATQVCMRVVDAAGLKPLFAAFYKTKDRDMLDHLLSLFASMLRLLPLDEAQRIRLLAKWVEKDYQKLGKLIERRQSFARSLAAVDSKHGAVDGKLPSDANETVEDEFLTDQLSAGLFSLHNIDLALAWLVAEDGGVRSKVQREVGYSKILKTLEFLLEGINGESEGDDDTRAMLTTLVSLLK</sequence>
<evidence type="ECO:0000313" key="8">
    <source>
        <dbReference type="EMBL" id="KKF95987.1"/>
    </source>
</evidence>
<keyword evidence="9" id="KW-1185">Reference proteome</keyword>
<evidence type="ECO:0000256" key="5">
    <source>
        <dbReference type="ARBA" id="ARBA00023242"/>
    </source>
</evidence>
<dbReference type="OrthoDB" id="1898821at2759"/>
<keyword evidence="5" id="KW-0539">Nucleus</keyword>
<evidence type="ECO:0000256" key="4">
    <source>
        <dbReference type="ARBA" id="ARBA00023054"/>
    </source>
</evidence>
<comment type="subcellular location">
    <subcellularLocation>
        <location evidence="1">Nucleus</location>
    </subcellularLocation>
</comment>
<keyword evidence="4" id="KW-0175">Coiled coil</keyword>
<keyword evidence="2" id="KW-0597">Phosphoprotein</keyword>
<dbReference type="InterPro" id="IPR039678">
    <property type="entry name" value="CTNNBL1"/>
</dbReference>
<dbReference type="PANTHER" id="PTHR14978">
    <property type="entry name" value="BETA-CATENIN-LIKE PROTEIN 1 NUCLEAR ASSOCIATED PROTEIN"/>
    <property type="match status" value="1"/>
</dbReference>
<dbReference type="InterPro" id="IPR016024">
    <property type="entry name" value="ARM-type_fold"/>
</dbReference>
<feature type="region of interest" description="Disordered" evidence="6">
    <location>
        <begin position="1"/>
        <end position="84"/>
    </location>
</feature>
<dbReference type="GO" id="GO:0010467">
    <property type="term" value="P:gene expression"/>
    <property type="evidence" value="ECO:0007669"/>
    <property type="project" value="UniProtKB-ARBA"/>
</dbReference>
<dbReference type="InterPro" id="IPR011989">
    <property type="entry name" value="ARM-like"/>
</dbReference>
<accession>A0A0F8CZC4</accession>
<evidence type="ECO:0000256" key="2">
    <source>
        <dbReference type="ARBA" id="ARBA00022553"/>
    </source>
</evidence>
<dbReference type="Gene3D" id="1.25.10.10">
    <property type="entry name" value="Leucine-rich Repeat Variant"/>
    <property type="match status" value="1"/>
</dbReference>
<feature type="compositionally biased region" description="Basic and acidic residues" evidence="6">
    <location>
        <begin position="18"/>
        <end position="28"/>
    </location>
</feature>
<dbReference type="Proteomes" id="UP000034841">
    <property type="component" value="Unassembled WGS sequence"/>
</dbReference>
<gene>
    <name evidence="8" type="ORF">CFO_g1635</name>
</gene>
<protein>
    <recommendedName>
        <fullName evidence="7">Beta-catenin-like protein 1 N-terminal domain-containing protein</fullName>
    </recommendedName>
</protein>
<evidence type="ECO:0000259" key="7">
    <source>
        <dbReference type="SMART" id="SM01156"/>
    </source>
</evidence>
<dbReference type="FunFam" id="1.25.10.10:FF:001136">
    <property type="entry name" value="Beta-catenin-like protein 1"/>
    <property type="match status" value="1"/>
</dbReference>
<evidence type="ECO:0000256" key="3">
    <source>
        <dbReference type="ARBA" id="ARBA00022737"/>
    </source>
</evidence>